<feature type="compositionally biased region" description="Acidic residues" evidence="1">
    <location>
        <begin position="24"/>
        <end position="34"/>
    </location>
</feature>
<evidence type="ECO:0000313" key="7">
    <source>
        <dbReference type="Proteomes" id="UP001500220"/>
    </source>
</evidence>
<sequence length="328" mass="35019">MGADRRRGEPLVASWNPVAAPADPDPELDGEADDEPGRPRRAGVLSRYGWRIYAVPLLIVVTALAVFQTVRPSGSGRVPAQPDQPLAAQDPEQPIVTEAPPGQTYDPRLFSADLPPGGPIPETGARTFRVLPGTSPVIGSGQLFRYSVEIEVGVEIGDANAEFGNLVQATLSDPRSWTNPQGGGISLQRVDASGPRPDFRVILVSQATAREACDYSSGVPFDSSCRKGDMVYINAARWVRGAVSFQGDIGSYRRYAINHEVGHVFGNKHVGCPSQGGLAPVMMQQTFSVSNNELHELNEIADQGTNIPADGFVCKYNPWPFPTAGGGS</sequence>
<keyword evidence="2" id="KW-1133">Transmembrane helix</keyword>
<accession>A0A917JKK7</accession>
<feature type="domain" description="DUF3152" evidence="3">
    <location>
        <begin position="114"/>
        <end position="322"/>
    </location>
</feature>
<feature type="region of interest" description="Disordered" evidence="1">
    <location>
        <begin position="72"/>
        <end position="124"/>
    </location>
</feature>
<reference evidence="4" key="1">
    <citation type="journal article" date="2014" name="Int. J. Syst. Evol. Microbiol.">
        <title>Complete genome of a new Firmicutes species belonging to the dominant human colonic microbiota ('Ruminococcus bicirculans') reveals two chromosomes and a selective capacity to utilize plant glucans.</title>
        <authorList>
            <consortium name="NISC Comparative Sequencing Program"/>
            <person name="Wegmann U."/>
            <person name="Louis P."/>
            <person name="Goesmann A."/>
            <person name="Henrissat B."/>
            <person name="Duncan S.H."/>
            <person name="Flint H.J."/>
        </authorList>
    </citation>
    <scope>NUCLEOTIDE SEQUENCE</scope>
    <source>
        <strain evidence="4">JCM 10664</strain>
    </source>
</reference>
<dbReference type="AlphaFoldDB" id="A0A917JKK7"/>
<evidence type="ECO:0000313" key="5">
    <source>
        <dbReference type="EMBL" id="GGI71123.1"/>
    </source>
</evidence>
<reference evidence="4" key="5">
    <citation type="submission" date="2023-12" db="EMBL/GenBank/DDBJ databases">
        <authorList>
            <person name="Sun Q."/>
            <person name="Inoue M."/>
        </authorList>
    </citation>
    <scope>NUCLEOTIDE SEQUENCE</scope>
    <source>
        <strain evidence="4">JCM 10664</strain>
    </source>
</reference>
<evidence type="ECO:0000259" key="3">
    <source>
        <dbReference type="Pfam" id="PF11350"/>
    </source>
</evidence>
<protein>
    <submittedName>
        <fullName evidence="4">DUF3152 domain-containing protein</fullName>
    </submittedName>
</protein>
<dbReference type="SUPFAM" id="SSF55486">
    <property type="entry name" value="Metalloproteases ('zincins'), catalytic domain"/>
    <property type="match status" value="1"/>
</dbReference>
<comment type="caution">
    <text evidence="5">The sequence shown here is derived from an EMBL/GenBank/DDBJ whole genome shotgun (WGS) entry which is preliminary data.</text>
</comment>
<evidence type="ECO:0000313" key="4">
    <source>
        <dbReference type="EMBL" id="GAA0538207.1"/>
    </source>
</evidence>
<evidence type="ECO:0000256" key="2">
    <source>
        <dbReference type="SAM" id="Phobius"/>
    </source>
</evidence>
<feature type="region of interest" description="Disordered" evidence="1">
    <location>
        <begin position="1"/>
        <end position="41"/>
    </location>
</feature>
<name>A0A917JKK7_9PSEU</name>
<keyword evidence="2" id="KW-0812">Transmembrane</keyword>
<organism evidence="5 6">
    <name type="scientific">Saccharopolyspora thermophila</name>
    <dbReference type="NCBI Taxonomy" id="89367"/>
    <lineage>
        <taxon>Bacteria</taxon>
        <taxon>Bacillati</taxon>
        <taxon>Actinomycetota</taxon>
        <taxon>Actinomycetes</taxon>
        <taxon>Pseudonocardiales</taxon>
        <taxon>Pseudonocardiaceae</taxon>
        <taxon>Saccharopolyspora</taxon>
    </lineage>
</organism>
<dbReference type="Pfam" id="PF11350">
    <property type="entry name" value="DUF3152"/>
    <property type="match status" value="1"/>
</dbReference>
<keyword evidence="7" id="KW-1185">Reference proteome</keyword>
<reference evidence="5" key="4">
    <citation type="submission" date="2020-09" db="EMBL/GenBank/DDBJ databases">
        <authorList>
            <person name="Sun Q."/>
            <person name="Zhou Y."/>
        </authorList>
    </citation>
    <scope>NUCLEOTIDE SEQUENCE</scope>
    <source>
        <strain evidence="5">CGMCC 4.7206</strain>
    </source>
</reference>
<dbReference type="Proteomes" id="UP001500220">
    <property type="component" value="Unassembled WGS sequence"/>
</dbReference>
<dbReference type="Proteomes" id="UP000597989">
    <property type="component" value="Unassembled WGS sequence"/>
</dbReference>
<dbReference type="EMBL" id="BMMT01000001">
    <property type="protein sequence ID" value="GGI71123.1"/>
    <property type="molecule type" value="Genomic_DNA"/>
</dbReference>
<evidence type="ECO:0000313" key="6">
    <source>
        <dbReference type="Proteomes" id="UP000597989"/>
    </source>
</evidence>
<dbReference type="InterPro" id="IPR022603">
    <property type="entry name" value="DUF3152"/>
</dbReference>
<feature type="transmembrane region" description="Helical" evidence="2">
    <location>
        <begin position="48"/>
        <end position="67"/>
    </location>
</feature>
<evidence type="ECO:0000256" key="1">
    <source>
        <dbReference type="SAM" id="MobiDB-lite"/>
    </source>
</evidence>
<dbReference type="EMBL" id="BAAAHC010000024">
    <property type="protein sequence ID" value="GAA0538207.1"/>
    <property type="molecule type" value="Genomic_DNA"/>
</dbReference>
<reference evidence="7" key="3">
    <citation type="journal article" date="2019" name="Int. J. Syst. Evol. Microbiol.">
        <title>The Global Catalogue of Microorganisms (GCM) 10K type strain sequencing project: providing services to taxonomists for standard genome sequencing and annotation.</title>
        <authorList>
            <consortium name="The Broad Institute Genomics Platform"/>
            <consortium name="The Broad Institute Genome Sequencing Center for Infectious Disease"/>
            <person name="Wu L."/>
            <person name="Ma J."/>
        </authorList>
    </citation>
    <scope>NUCLEOTIDE SEQUENCE [LARGE SCALE GENOMIC DNA]</scope>
    <source>
        <strain evidence="7">JCM 10664</strain>
    </source>
</reference>
<keyword evidence="2" id="KW-0472">Membrane</keyword>
<gene>
    <name evidence="4" type="ORF">GCM10009545_46080</name>
    <name evidence="5" type="ORF">GCM10011581_05160</name>
</gene>
<dbReference type="RefSeq" id="WP_229679768.1">
    <property type="nucleotide sequence ID" value="NZ_BAAAHC010000024.1"/>
</dbReference>
<reference evidence="5 6" key="2">
    <citation type="journal article" date="2014" name="Int. J. Syst. Evol. Microbiol.">
        <title>Complete genome sequence of Corynebacterium casei LMG S-19264T (=DSM 44701T), isolated from a smear-ripened cheese.</title>
        <authorList>
            <consortium name="US DOE Joint Genome Institute (JGI-PGF)"/>
            <person name="Walter F."/>
            <person name="Albersmeier A."/>
            <person name="Kalinowski J."/>
            <person name="Ruckert C."/>
        </authorList>
    </citation>
    <scope>NUCLEOTIDE SEQUENCE [LARGE SCALE GENOMIC DNA]</scope>
    <source>
        <strain evidence="5 6">CGMCC 4.7206</strain>
    </source>
</reference>
<proteinExistence type="predicted"/>